<comment type="caution">
    <text evidence="1">The sequence shown here is derived from an EMBL/GenBank/DDBJ whole genome shotgun (WGS) entry which is preliminary data.</text>
</comment>
<protein>
    <submittedName>
        <fullName evidence="1">AlpA family phage regulatory protein</fullName>
    </submittedName>
</protein>
<dbReference type="EMBL" id="SGUG01000021">
    <property type="protein sequence ID" value="MDG0863740.1"/>
    <property type="molecule type" value="Genomic_DNA"/>
</dbReference>
<evidence type="ECO:0000313" key="2">
    <source>
        <dbReference type="Proteomes" id="UP001152766"/>
    </source>
</evidence>
<proteinExistence type="predicted"/>
<keyword evidence="2" id="KW-1185">Reference proteome</keyword>
<sequence length="94" mass="10500">MDITSPAGSYQPRLTDPSLPITAQLEELRRLKIDVVCSLVQLSRQQIYKLIARGAFPSPVRGQGPGANSSRWVARDVRDWLLGEWQPDSVRGAR</sequence>
<evidence type="ECO:0000313" key="1">
    <source>
        <dbReference type="EMBL" id="MDG0863740.1"/>
    </source>
</evidence>
<dbReference type="Pfam" id="PF05930">
    <property type="entry name" value="Phage_AlpA"/>
    <property type="match status" value="1"/>
</dbReference>
<name>A0A9X4LMN7_9BURK</name>
<dbReference type="AlphaFoldDB" id="A0A9X4LMN7"/>
<dbReference type="RefSeq" id="WP_268149805.1">
    <property type="nucleotide sequence ID" value="NZ_JAPPUW010000007.1"/>
</dbReference>
<dbReference type="Gene3D" id="1.10.238.160">
    <property type="match status" value="1"/>
</dbReference>
<reference evidence="1" key="1">
    <citation type="submission" date="2019-02" db="EMBL/GenBank/DDBJ databases">
        <title>Draft genome of the type strain Pelomonas aquatica CCUG 52575T.</title>
        <authorList>
            <person name="Gomila M."/>
            <person name="Lalucat J."/>
        </authorList>
    </citation>
    <scope>NUCLEOTIDE SEQUENCE</scope>
    <source>
        <strain evidence="1">CCUG 52575</strain>
    </source>
</reference>
<dbReference type="InterPro" id="IPR010260">
    <property type="entry name" value="AlpA"/>
</dbReference>
<dbReference type="Proteomes" id="UP001152766">
    <property type="component" value="Unassembled WGS sequence"/>
</dbReference>
<accession>A0A9X4LMN7</accession>
<organism evidence="1 2">
    <name type="scientific">Pelomonas aquatica</name>
    <dbReference type="NCBI Taxonomy" id="431058"/>
    <lineage>
        <taxon>Bacteria</taxon>
        <taxon>Pseudomonadati</taxon>
        <taxon>Pseudomonadota</taxon>
        <taxon>Betaproteobacteria</taxon>
        <taxon>Burkholderiales</taxon>
        <taxon>Sphaerotilaceae</taxon>
        <taxon>Roseateles</taxon>
    </lineage>
</organism>
<gene>
    <name evidence="1" type="ORF">EXJ73_14855</name>
</gene>